<accession>A0A365UBL8</accession>
<dbReference type="Gene3D" id="3.40.1410.10">
    <property type="entry name" value="Chorismate lyase-like"/>
    <property type="match status" value="1"/>
</dbReference>
<dbReference type="SUPFAM" id="SSF64288">
    <property type="entry name" value="Chorismate lyase-like"/>
    <property type="match status" value="1"/>
</dbReference>
<comment type="caution">
    <text evidence="5">The sequence shown here is derived from an EMBL/GenBank/DDBJ whole genome shotgun (WGS) entry which is preliminary data.</text>
</comment>
<dbReference type="GO" id="GO:0045892">
    <property type="term" value="P:negative regulation of DNA-templated transcription"/>
    <property type="evidence" value="ECO:0007669"/>
    <property type="project" value="TreeGrafter"/>
</dbReference>
<dbReference type="RefSeq" id="WP_113288558.1">
    <property type="nucleotide sequence ID" value="NZ_QNTQ01000005.1"/>
</dbReference>
<name>A0A365UBL8_9RHOB</name>
<dbReference type="Pfam" id="PF00392">
    <property type="entry name" value="GntR"/>
    <property type="match status" value="1"/>
</dbReference>
<dbReference type="Gene3D" id="1.10.10.10">
    <property type="entry name" value="Winged helix-like DNA-binding domain superfamily/Winged helix DNA-binding domain"/>
    <property type="match status" value="1"/>
</dbReference>
<dbReference type="InterPro" id="IPR000524">
    <property type="entry name" value="Tscrpt_reg_HTH_GntR"/>
</dbReference>
<evidence type="ECO:0000256" key="1">
    <source>
        <dbReference type="ARBA" id="ARBA00023015"/>
    </source>
</evidence>
<dbReference type="Pfam" id="PF07702">
    <property type="entry name" value="UTRA"/>
    <property type="match status" value="1"/>
</dbReference>
<proteinExistence type="predicted"/>
<dbReference type="PRINTS" id="PR00035">
    <property type="entry name" value="HTHGNTR"/>
</dbReference>
<keyword evidence="6" id="KW-1185">Reference proteome</keyword>
<dbReference type="EMBL" id="QNTQ01000005">
    <property type="protein sequence ID" value="RBI86321.1"/>
    <property type="molecule type" value="Genomic_DNA"/>
</dbReference>
<protein>
    <submittedName>
        <fullName evidence="5">GntR family transcriptional regulator</fullName>
    </submittedName>
</protein>
<dbReference type="SMART" id="SM00866">
    <property type="entry name" value="UTRA"/>
    <property type="match status" value="1"/>
</dbReference>
<dbReference type="PANTHER" id="PTHR44846:SF1">
    <property type="entry name" value="MANNOSYL-D-GLYCERATE TRANSPORT_METABOLISM SYSTEM REPRESSOR MNGR-RELATED"/>
    <property type="match status" value="1"/>
</dbReference>
<dbReference type="GO" id="GO:0003677">
    <property type="term" value="F:DNA binding"/>
    <property type="evidence" value="ECO:0007669"/>
    <property type="project" value="UniProtKB-KW"/>
</dbReference>
<dbReference type="PANTHER" id="PTHR44846">
    <property type="entry name" value="MANNOSYL-D-GLYCERATE TRANSPORT/METABOLISM SYSTEM REPRESSOR MNGR-RELATED"/>
    <property type="match status" value="1"/>
</dbReference>
<evidence type="ECO:0000256" key="2">
    <source>
        <dbReference type="ARBA" id="ARBA00023125"/>
    </source>
</evidence>
<dbReference type="InterPro" id="IPR036388">
    <property type="entry name" value="WH-like_DNA-bd_sf"/>
</dbReference>
<keyword evidence="3" id="KW-0804">Transcription</keyword>
<dbReference type="OrthoDB" id="9808698at2"/>
<evidence type="ECO:0000259" key="4">
    <source>
        <dbReference type="PROSITE" id="PS50949"/>
    </source>
</evidence>
<sequence>MGQERRTARYQEILDTLRGRIGRGEYPVGGSLPSEAELCREFGASRFTVREALRRLQNEGLVARRQGAGSTVIRQSARGAFVQSYGTIDQILQFARDTDYRLISCTEERIDAELAARIGGTEGEVWTCLRGLRLQRDTGEALALIESYVPPALRAHAAEMEALKPPFYPFLEEATGERVTEMVQEVAAGEMPAPVARALGFEEGAITLCILRRYETAQRVLIASFNWHPGRDRFVYRSRLTHAGPPEG</sequence>
<dbReference type="Proteomes" id="UP000253370">
    <property type="component" value="Unassembled WGS sequence"/>
</dbReference>
<dbReference type="InterPro" id="IPR050679">
    <property type="entry name" value="Bact_HTH_transcr_reg"/>
</dbReference>
<dbReference type="InterPro" id="IPR028978">
    <property type="entry name" value="Chorismate_lyase_/UTRA_dom_sf"/>
</dbReference>
<evidence type="ECO:0000313" key="5">
    <source>
        <dbReference type="EMBL" id="RBI86321.1"/>
    </source>
</evidence>
<dbReference type="InterPro" id="IPR011663">
    <property type="entry name" value="UTRA"/>
</dbReference>
<dbReference type="SUPFAM" id="SSF46785">
    <property type="entry name" value="Winged helix' DNA-binding domain"/>
    <property type="match status" value="1"/>
</dbReference>
<dbReference type="SMART" id="SM00345">
    <property type="entry name" value="HTH_GNTR"/>
    <property type="match status" value="1"/>
</dbReference>
<evidence type="ECO:0000256" key="3">
    <source>
        <dbReference type="ARBA" id="ARBA00023163"/>
    </source>
</evidence>
<keyword evidence="2" id="KW-0238">DNA-binding</keyword>
<reference evidence="5 6" key="1">
    <citation type="submission" date="2018-07" db="EMBL/GenBank/DDBJ databases">
        <title>Rhodosalinus sp. strain E84T genomic sequence and assembly.</title>
        <authorList>
            <person name="Liu Z.-W."/>
            <person name="Lu D.-C."/>
        </authorList>
    </citation>
    <scope>NUCLEOTIDE SEQUENCE [LARGE SCALE GENOMIC DNA]</scope>
    <source>
        <strain evidence="5 6">E84</strain>
    </source>
</reference>
<organism evidence="5 6">
    <name type="scientific">Rhodosalinus halophilus</name>
    <dbReference type="NCBI Taxonomy" id="2259333"/>
    <lineage>
        <taxon>Bacteria</taxon>
        <taxon>Pseudomonadati</taxon>
        <taxon>Pseudomonadota</taxon>
        <taxon>Alphaproteobacteria</taxon>
        <taxon>Rhodobacterales</taxon>
        <taxon>Paracoccaceae</taxon>
        <taxon>Rhodosalinus</taxon>
    </lineage>
</organism>
<dbReference type="GO" id="GO:0003700">
    <property type="term" value="F:DNA-binding transcription factor activity"/>
    <property type="evidence" value="ECO:0007669"/>
    <property type="project" value="InterPro"/>
</dbReference>
<dbReference type="PROSITE" id="PS50949">
    <property type="entry name" value="HTH_GNTR"/>
    <property type="match status" value="1"/>
</dbReference>
<keyword evidence="1" id="KW-0805">Transcription regulation</keyword>
<dbReference type="CDD" id="cd07377">
    <property type="entry name" value="WHTH_GntR"/>
    <property type="match status" value="1"/>
</dbReference>
<feature type="domain" description="HTH gntR-type" evidence="4">
    <location>
        <begin position="7"/>
        <end position="75"/>
    </location>
</feature>
<dbReference type="AlphaFoldDB" id="A0A365UBL8"/>
<evidence type="ECO:0000313" key="6">
    <source>
        <dbReference type="Proteomes" id="UP000253370"/>
    </source>
</evidence>
<gene>
    <name evidence="5" type="ORF">DRV85_06120</name>
</gene>
<dbReference type="InterPro" id="IPR036390">
    <property type="entry name" value="WH_DNA-bd_sf"/>
</dbReference>